<proteinExistence type="predicted"/>
<protein>
    <submittedName>
        <fullName evidence="1">Uncharacterized protein</fullName>
    </submittedName>
</protein>
<gene>
    <name evidence="1" type="ORF">LTS18_005607</name>
</gene>
<name>A0ACC3DXY7_9PEZI</name>
<reference evidence="1" key="1">
    <citation type="submission" date="2024-09" db="EMBL/GenBank/DDBJ databases">
        <title>Black Yeasts Isolated from many extreme environments.</title>
        <authorList>
            <person name="Coleine C."/>
            <person name="Stajich J.E."/>
            <person name="Selbmann L."/>
        </authorList>
    </citation>
    <scope>NUCLEOTIDE SEQUENCE</scope>
    <source>
        <strain evidence="1">CCFEE 5737</strain>
    </source>
</reference>
<comment type="caution">
    <text evidence="1">The sequence shown here is derived from an EMBL/GenBank/DDBJ whole genome shotgun (WGS) entry which is preliminary data.</text>
</comment>
<keyword evidence="2" id="KW-1185">Reference proteome</keyword>
<organism evidence="1 2">
    <name type="scientific">Coniosporium uncinatum</name>
    <dbReference type="NCBI Taxonomy" id="93489"/>
    <lineage>
        <taxon>Eukaryota</taxon>
        <taxon>Fungi</taxon>
        <taxon>Dikarya</taxon>
        <taxon>Ascomycota</taxon>
        <taxon>Pezizomycotina</taxon>
        <taxon>Dothideomycetes</taxon>
        <taxon>Dothideomycetes incertae sedis</taxon>
        <taxon>Coniosporium</taxon>
    </lineage>
</organism>
<sequence>MLFNGLFFTSILFSTVSAGWWNHAEQHERPYKFRDDRVRDRINYTTVTGYFLQDDPATNTTGFDYTAVNFGLINRTYPAGGSGTQWQKFARQVDLLNRQAPRNVNYKVLFMGRHGEGYHNAAEAFYGTPAWNCYWSELNGNGTVRWDDADLTALGIEQALIAKRFWASRISEENIQVPQSYYTSPLTRCTRTANLTFDGLPLPRQYPFDPTVKEFFREGISTHTCDRRSTKTYIESLFPNYNFENRFAEEDPLWDGVLAETPVAQDARSTTVLDEVFASDGSTWISITSHSGEIRSLLRVLGHREFSLNTGAVIPVLVKAEYFRQGEIITTPAWTATATCTAPPITSLSTVTPGCVCPSGAPATLPSHSTSFIPVLIGVLGKHKPGPFCFYEEALALQPRFEDLLAHLHSLCITHNSIKASNLFVESDGHELKPRLLDLGRAEISVPAKYQTVRQESRYREDRDDLRTSFKLLRQAGERSKLAEQKTKKRWEEREHYRQVNRLNPLWGLVQGVAQYAREEQTPWRLKGE</sequence>
<evidence type="ECO:0000313" key="1">
    <source>
        <dbReference type="EMBL" id="KAK3081541.1"/>
    </source>
</evidence>
<dbReference type="Proteomes" id="UP001186974">
    <property type="component" value="Unassembled WGS sequence"/>
</dbReference>
<accession>A0ACC3DXY7</accession>
<dbReference type="EMBL" id="JAWDJW010000134">
    <property type="protein sequence ID" value="KAK3081541.1"/>
    <property type="molecule type" value="Genomic_DNA"/>
</dbReference>
<evidence type="ECO:0000313" key="2">
    <source>
        <dbReference type="Proteomes" id="UP001186974"/>
    </source>
</evidence>